<evidence type="ECO:0000256" key="2">
    <source>
        <dbReference type="ARBA" id="ARBA00022692"/>
    </source>
</evidence>
<sequence length="398" mass="43697">MWPPCRSGDAPAPRSVAPPRCRHRGGSVQGVPFTAGRRYGGPMGRGEFRAAAVVALAMAMAAGLVAWTFHLPLRDPDGASLPTWFRLPVIVASAVILDVLARWVLLARRSGSTARPTLRTVAVERWNRDQIRFTLSGLVTWYVAYVAFRNLKSYVPFVTDRLADPELARLDRLLWMGHDPAVLLHDVLGTSWANWVMAAVYLIWIGLVPASLAIALVWTRRSTYGAWYVTAVSVDWMLGAALYYAVPSLGPIYSSPEWFADLPRTPNTSVHEMLLSDRIEVLGGPWDTQTVQTIAAFASLHVAVMLTICLVAEAMRLPALVRVAAWTFLALTMVATIYLGWHFFVDVVAGIGVGVAAFVLAARATGNPLRRRDEPWTFRAALRAADRPERDAIGTRGA</sequence>
<dbReference type="Proteomes" id="UP000291838">
    <property type="component" value="Unassembled WGS sequence"/>
</dbReference>
<feature type="transmembrane region" description="Helical" evidence="6">
    <location>
        <begin position="347"/>
        <end position="366"/>
    </location>
</feature>
<dbReference type="InterPro" id="IPR026841">
    <property type="entry name" value="Aur1/Ipt1"/>
</dbReference>
<dbReference type="GO" id="GO:0016020">
    <property type="term" value="C:membrane"/>
    <property type="evidence" value="ECO:0007669"/>
    <property type="project" value="UniProtKB-SubCell"/>
</dbReference>
<feature type="transmembrane region" description="Helical" evidence="6">
    <location>
        <begin position="131"/>
        <end position="148"/>
    </location>
</feature>
<reference evidence="8 9" key="1">
    <citation type="submission" date="2019-01" db="EMBL/GenBank/DDBJ databases">
        <title>Novel species of Nocardioides.</title>
        <authorList>
            <person name="Liu Q."/>
            <person name="Xin Y.-H."/>
        </authorList>
    </citation>
    <scope>NUCLEOTIDE SEQUENCE [LARGE SCALE GENOMIC DNA]</scope>
    <source>
        <strain evidence="8 9">HLT3-15</strain>
    </source>
</reference>
<evidence type="ECO:0000256" key="1">
    <source>
        <dbReference type="ARBA" id="ARBA00004141"/>
    </source>
</evidence>
<evidence type="ECO:0000313" key="9">
    <source>
        <dbReference type="Proteomes" id="UP000291838"/>
    </source>
</evidence>
<dbReference type="PANTHER" id="PTHR31310">
    <property type="match status" value="1"/>
</dbReference>
<proteinExistence type="predicted"/>
<feature type="transmembrane region" description="Helical" evidence="6">
    <location>
        <begin position="84"/>
        <end position="105"/>
    </location>
</feature>
<feature type="domain" description="Inositolphosphotransferase Aur1/Ipt1" evidence="7">
    <location>
        <begin position="166"/>
        <end position="360"/>
    </location>
</feature>
<feature type="transmembrane region" description="Helical" evidence="6">
    <location>
        <begin position="225"/>
        <end position="246"/>
    </location>
</feature>
<feature type="transmembrane region" description="Helical" evidence="6">
    <location>
        <begin position="48"/>
        <end position="69"/>
    </location>
</feature>
<feature type="transmembrane region" description="Helical" evidence="6">
    <location>
        <begin position="319"/>
        <end position="341"/>
    </location>
</feature>
<comment type="subcellular location">
    <subcellularLocation>
        <location evidence="1">Membrane</location>
        <topology evidence="1">Multi-pass membrane protein</topology>
    </subcellularLocation>
</comment>
<comment type="caution">
    <text evidence="8">The sequence shown here is derived from an EMBL/GenBank/DDBJ whole genome shotgun (WGS) entry which is preliminary data.</text>
</comment>
<gene>
    <name evidence="8" type="ORF">EUA06_19665</name>
</gene>
<keyword evidence="9" id="KW-1185">Reference proteome</keyword>
<dbReference type="EMBL" id="SDWS01000011">
    <property type="protein sequence ID" value="RYB88712.1"/>
    <property type="molecule type" value="Genomic_DNA"/>
</dbReference>
<evidence type="ECO:0000259" key="7">
    <source>
        <dbReference type="Pfam" id="PF14378"/>
    </source>
</evidence>
<dbReference type="AlphaFoldDB" id="A0A4V1RJG6"/>
<dbReference type="OrthoDB" id="5171662at2"/>
<organism evidence="8 9">
    <name type="scientific">Nocardioides glacieisoli</name>
    <dbReference type="NCBI Taxonomy" id="1168730"/>
    <lineage>
        <taxon>Bacteria</taxon>
        <taxon>Bacillati</taxon>
        <taxon>Actinomycetota</taxon>
        <taxon>Actinomycetes</taxon>
        <taxon>Propionibacteriales</taxon>
        <taxon>Nocardioidaceae</taxon>
        <taxon>Nocardioides</taxon>
    </lineage>
</organism>
<evidence type="ECO:0000256" key="4">
    <source>
        <dbReference type="ARBA" id="ARBA00023136"/>
    </source>
</evidence>
<evidence type="ECO:0000313" key="8">
    <source>
        <dbReference type="EMBL" id="RYB88712.1"/>
    </source>
</evidence>
<feature type="transmembrane region" description="Helical" evidence="6">
    <location>
        <begin position="294"/>
        <end position="312"/>
    </location>
</feature>
<feature type="transmembrane region" description="Helical" evidence="6">
    <location>
        <begin position="192"/>
        <end position="218"/>
    </location>
</feature>
<feature type="region of interest" description="Disordered" evidence="5">
    <location>
        <begin position="1"/>
        <end position="27"/>
    </location>
</feature>
<evidence type="ECO:0000256" key="3">
    <source>
        <dbReference type="ARBA" id="ARBA00022989"/>
    </source>
</evidence>
<accession>A0A4V1RJG6</accession>
<dbReference type="PANTHER" id="PTHR31310:SF7">
    <property type="entry name" value="PA-PHOSPHATASE RELATED-FAMILY PROTEIN DDB_G0268928"/>
    <property type="match status" value="1"/>
</dbReference>
<protein>
    <submittedName>
        <fullName evidence="8">Phosphatase PAP2 family protein</fullName>
    </submittedName>
</protein>
<evidence type="ECO:0000256" key="6">
    <source>
        <dbReference type="SAM" id="Phobius"/>
    </source>
</evidence>
<name>A0A4V1RJG6_9ACTN</name>
<dbReference type="InterPro" id="IPR052185">
    <property type="entry name" value="IPC_Synthase-Related"/>
</dbReference>
<dbReference type="Pfam" id="PF14378">
    <property type="entry name" value="PAP2_3"/>
    <property type="match status" value="1"/>
</dbReference>
<keyword evidence="4 6" id="KW-0472">Membrane</keyword>
<evidence type="ECO:0000256" key="5">
    <source>
        <dbReference type="SAM" id="MobiDB-lite"/>
    </source>
</evidence>
<keyword evidence="2 6" id="KW-0812">Transmembrane</keyword>
<keyword evidence="3 6" id="KW-1133">Transmembrane helix</keyword>